<feature type="transmembrane region" description="Helical" evidence="1">
    <location>
        <begin position="28"/>
        <end position="49"/>
    </location>
</feature>
<sequence>MILLQNAVLSFVFSVVSAQVLTAENRSYLVPIMIAVPTMLCVAFVFVYLNESKGLEENIIMGVLVVVFVEEGRQSTMTNDESPFITGNTPIAALADDCENLPTIYASSTTPSCLP</sequence>
<keyword evidence="1" id="KW-1133">Transmembrane helix</keyword>
<keyword evidence="2" id="KW-0732">Signal</keyword>
<evidence type="ECO:0000256" key="2">
    <source>
        <dbReference type="SAM" id="SignalP"/>
    </source>
</evidence>
<evidence type="ECO:0000313" key="4">
    <source>
        <dbReference type="Proteomes" id="UP000243217"/>
    </source>
</evidence>
<protein>
    <recommendedName>
        <fullName evidence="5">Drug/Metabolite Transporter (DMT) Superfamily</fullName>
    </recommendedName>
</protein>
<comment type="caution">
    <text evidence="3">The sequence shown here is derived from an EMBL/GenBank/DDBJ whole genome shotgun (WGS) entry which is preliminary data.</text>
</comment>
<accession>A0A1V9ZZT2</accession>
<gene>
    <name evidence="3" type="ORF">THRCLA_21137</name>
</gene>
<keyword evidence="4" id="KW-1185">Reference proteome</keyword>
<dbReference type="Proteomes" id="UP000243217">
    <property type="component" value="Unassembled WGS sequence"/>
</dbReference>
<keyword evidence="1" id="KW-0472">Membrane</keyword>
<reference evidence="3 4" key="1">
    <citation type="journal article" date="2014" name="Genome Biol. Evol.">
        <title>The secreted proteins of Achlya hypogyna and Thraustotheca clavata identify the ancestral oomycete secretome and reveal gene acquisitions by horizontal gene transfer.</title>
        <authorList>
            <person name="Misner I."/>
            <person name="Blouin N."/>
            <person name="Leonard G."/>
            <person name="Richards T.A."/>
            <person name="Lane C.E."/>
        </authorList>
    </citation>
    <scope>NUCLEOTIDE SEQUENCE [LARGE SCALE GENOMIC DNA]</scope>
    <source>
        <strain evidence="3 4">ATCC 34112</strain>
    </source>
</reference>
<feature type="signal peptide" evidence="2">
    <location>
        <begin position="1"/>
        <end position="18"/>
    </location>
</feature>
<name>A0A1V9ZZT2_9STRA</name>
<organism evidence="3 4">
    <name type="scientific">Thraustotheca clavata</name>
    <dbReference type="NCBI Taxonomy" id="74557"/>
    <lineage>
        <taxon>Eukaryota</taxon>
        <taxon>Sar</taxon>
        <taxon>Stramenopiles</taxon>
        <taxon>Oomycota</taxon>
        <taxon>Saprolegniomycetes</taxon>
        <taxon>Saprolegniales</taxon>
        <taxon>Achlyaceae</taxon>
        <taxon>Thraustotheca</taxon>
    </lineage>
</organism>
<dbReference type="AlphaFoldDB" id="A0A1V9ZZT2"/>
<dbReference type="EMBL" id="JNBS01000849">
    <property type="protein sequence ID" value="OQS03543.1"/>
    <property type="molecule type" value="Genomic_DNA"/>
</dbReference>
<evidence type="ECO:0008006" key="5">
    <source>
        <dbReference type="Google" id="ProtNLM"/>
    </source>
</evidence>
<evidence type="ECO:0000256" key="1">
    <source>
        <dbReference type="SAM" id="Phobius"/>
    </source>
</evidence>
<evidence type="ECO:0000313" key="3">
    <source>
        <dbReference type="EMBL" id="OQS03543.1"/>
    </source>
</evidence>
<keyword evidence="1" id="KW-0812">Transmembrane</keyword>
<feature type="chain" id="PRO_5012980816" description="Drug/Metabolite Transporter (DMT) Superfamily" evidence="2">
    <location>
        <begin position="19"/>
        <end position="115"/>
    </location>
</feature>
<proteinExistence type="predicted"/>